<proteinExistence type="predicted"/>
<dbReference type="Gene3D" id="2.60.120.260">
    <property type="entry name" value="Galactose-binding domain-like"/>
    <property type="match status" value="1"/>
</dbReference>
<evidence type="ECO:0000313" key="2">
    <source>
        <dbReference type="Proteomes" id="UP000091967"/>
    </source>
</evidence>
<evidence type="ECO:0000313" key="1">
    <source>
        <dbReference type="EMBL" id="OBS23362.1"/>
    </source>
</evidence>
<evidence type="ECO:0008006" key="3">
    <source>
        <dbReference type="Google" id="ProtNLM"/>
    </source>
</evidence>
<dbReference type="Proteomes" id="UP000091967">
    <property type="component" value="Unassembled WGS sequence"/>
</dbReference>
<reference evidence="1 2" key="1">
    <citation type="submission" date="2016-06" db="EMBL/GenBank/DDBJ databases">
        <title>Living apart together: crosstalk between the core and supernumerary genomes in a fungal plant pathogen.</title>
        <authorList>
            <person name="Vanheule A."/>
            <person name="Audenaert K."/>
            <person name="Warris S."/>
            <person name="Van De Geest H."/>
            <person name="Schijlen E."/>
            <person name="Hofte M."/>
            <person name="De Saeger S."/>
            <person name="Haesaert G."/>
            <person name="Waalwijk C."/>
            <person name="Van Der Lee T."/>
        </authorList>
    </citation>
    <scope>NUCLEOTIDE SEQUENCE [LARGE SCALE GENOMIC DNA]</scope>
    <source>
        <strain evidence="1 2">2516</strain>
    </source>
</reference>
<organism evidence="1 2">
    <name type="scientific">Fusarium poae</name>
    <dbReference type="NCBI Taxonomy" id="36050"/>
    <lineage>
        <taxon>Eukaryota</taxon>
        <taxon>Fungi</taxon>
        <taxon>Dikarya</taxon>
        <taxon>Ascomycota</taxon>
        <taxon>Pezizomycotina</taxon>
        <taxon>Sordariomycetes</taxon>
        <taxon>Hypocreomycetidae</taxon>
        <taxon>Hypocreales</taxon>
        <taxon>Nectriaceae</taxon>
        <taxon>Fusarium</taxon>
    </lineage>
</organism>
<gene>
    <name evidence="1" type="ORF">FPOA_03911</name>
</gene>
<sequence length="286" mass="31243">MLRPIKLVIPAGLGYLVGQTRAGPCKPQTTSTETTQITTTSDLPQISVTTTLIETSATSAVTAIEETTQSDDVLVTTTSDSTSASTTIVPEPESTSLLENGGFDILPATIEPWEKYLGYGDQADISISDTVSQNGRSSVRFQYKPGPRPNIDSQYMVQKLDKNKVSFGVTYQLTAWFRSDVSAFPPTLACTNAFMQGIYDTNKYVARKSFRLNDETPNQWQSFSLQFGFSEQQFNQGDLYVWVGLICQNGFEGFVDSISLEVVPVDESSNTTDVVPTMTSTPPDGN</sequence>
<comment type="caution">
    <text evidence="1">The sequence shown here is derived from an EMBL/GenBank/DDBJ whole genome shotgun (WGS) entry which is preliminary data.</text>
</comment>
<name>A0A1B8AS42_FUSPO</name>
<protein>
    <recommendedName>
        <fullName evidence="3">CBM-cenC domain-containing protein</fullName>
    </recommendedName>
</protein>
<dbReference type="STRING" id="36050.A0A1B8AS42"/>
<keyword evidence="2" id="KW-1185">Reference proteome</keyword>
<dbReference type="EMBL" id="LYXU01000002">
    <property type="protein sequence ID" value="OBS23362.1"/>
    <property type="molecule type" value="Genomic_DNA"/>
</dbReference>
<dbReference type="AlphaFoldDB" id="A0A1B8AS42"/>
<accession>A0A1B8AS42</accession>